<name>A0A3G5AFJ9_9VIRU</name>
<evidence type="ECO:0000256" key="1">
    <source>
        <dbReference type="SAM" id="MobiDB-lite"/>
    </source>
</evidence>
<reference evidence="2" key="1">
    <citation type="submission" date="2018-10" db="EMBL/GenBank/DDBJ databases">
        <title>Hidden diversity of soil giant viruses.</title>
        <authorList>
            <person name="Schulz F."/>
            <person name="Alteio L."/>
            <person name="Goudeau D."/>
            <person name="Ryan E.M."/>
            <person name="Malmstrom R.R."/>
            <person name="Blanchard J."/>
            <person name="Woyke T."/>
        </authorList>
    </citation>
    <scope>NUCLEOTIDE SEQUENCE</scope>
    <source>
        <strain evidence="2">HYV1</strain>
    </source>
</reference>
<sequence>MSSEGRQESIRATRHELAPFFGNHGGAELFIKLFIEPTGANGYDHSINETNADDLGKNEYAYALQFLKAESYGRRAASTPSTGAPAQYISDNDVHPQFADFLIQVALFHRLIDEPAQAVTPAPATQRPSSPTDETATLWNDVFLNWRNLTESARTFYKKYLQFMVQGPGGAWREITDYGDQTVLTQPRRINLLKVTAGTGPRTVNISGTPLAAAAPCPKFINLIPKVPISRVGKVWYTNANNNETAIDTPSESTFKMLYCSVYKVGTAFSLDGAAININPIWNPQSKFAYFNINVDKYTRKRFFKISAEMKKKPKIEGPLFSLADKNVWHVDENNKLYKEEGGTKVYYDENSAATEKLMTVNFKCYSTFAKLDDGDCERYVNQCLLRSDPESLAICADYWKKKDFYDASKDEIKQMHPVVAARTLEKFGFRVKVFEDTECKMPIKKFETVEHWVGNVLSKDEWKKPDKNGVTLQKTIEENEKLLNYLKLLVEYINANPAILNGKAFASKTAEAAGRVQQSRLGANLKIQMAQVPAASSAGMYDSYMLQAQVRNFSPQAPRQPLVASFGGPNYRAPFLSSDLDMAVPFQLGGGEPDINSYMRRIDTNVISGANALQALIDSNITDLQNMGITIDGDDKTTILMKIDNMKKIEEELVRTAMILGACKYLLYLFPGQKSEMLSYEKIKAFVEKYKDLVSTQYSEESALVKIQGSLTKLLAGQADDFVDEGYEAPSLGFGATDKPQPTSSFFSLSKQAQKPPCF</sequence>
<protein>
    <submittedName>
        <fullName evidence="2">Uncharacterized protein</fullName>
    </submittedName>
</protein>
<evidence type="ECO:0000313" key="2">
    <source>
        <dbReference type="EMBL" id="AYV84663.1"/>
    </source>
</evidence>
<gene>
    <name evidence="2" type="ORF">Hyperionvirus33_6</name>
</gene>
<organism evidence="2">
    <name type="scientific">Hyperionvirus sp</name>
    <dbReference type="NCBI Taxonomy" id="2487770"/>
    <lineage>
        <taxon>Viruses</taxon>
        <taxon>Varidnaviria</taxon>
        <taxon>Bamfordvirae</taxon>
        <taxon>Nucleocytoviricota</taxon>
        <taxon>Megaviricetes</taxon>
        <taxon>Imitervirales</taxon>
        <taxon>Mimiviridae</taxon>
        <taxon>Klosneuvirinae</taxon>
    </lineage>
</organism>
<proteinExistence type="predicted"/>
<feature type="compositionally biased region" description="Polar residues" evidence="1">
    <location>
        <begin position="741"/>
        <end position="754"/>
    </location>
</feature>
<feature type="region of interest" description="Disordered" evidence="1">
    <location>
        <begin position="734"/>
        <end position="760"/>
    </location>
</feature>
<accession>A0A3G5AFJ9</accession>
<dbReference type="EMBL" id="MK072415">
    <property type="protein sequence ID" value="AYV84663.1"/>
    <property type="molecule type" value="Genomic_DNA"/>
</dbReference>